<dbReference type="EMBL" id="HACA01023145">
    <property type="protein sequence ID" value="CDW40506.1"/>
    <property type="molecule type" value="Transcribed_RNA"/>
</dbReference>
<accession>A0A0K2URZ7</accession>
<evidence type="ECO:0000313" key="1">
    <source>
        <dbReference type="EMBL" id="CDW40506.1"/>
    </source>
</evidence>
<organism evidence="1">
    <name type="scientific">Lepeophtheirus salmonis</name>
    <name type="common">Salmon louse</name>
    <name type="synonym">Caligus salmonis</name>
    <dbReference type="NCBI Taxonomy" id="72036"/>
    <lineage>
        <taxon>Eukaryota</taxon>
        <taxon>Metazoa</taxon>
        <taxon>Ecdysozoa</taxon>
        <taxon>Arthropoda</taxon>
        <taxon>Crustacea</taxon>
        <taxon>Multicrustacea</taxon>
        <taxon>Hexanauplia</taxon>
        <taxon>Copepoda</taxon>
        <taxon>Siphonostomatoida</taxon>
        <taxon>Caligidae</taxon>
        <taxon>Lepeophtheirus</taxon>
    </lineage>
</organism>
<reference evidence="1" key="1">
    <citation type="submission" date="2014-05" db="EMBL/GenBank/DDBJ databases">
        <authorList>
            <person name="Chronopoulou M."/>
        </authorList>
    </citation>
    <scope>NUCLEOTIDE SEQUENCE</scope>
    <source>
        <tissue evidence="1">Whole organism</tissue>
    </source>
</reference>
<name>A0A0K2URZ7_LEPSM</name>
<protein>
    <submittedName>
        <fullName evidence="1">Uncharacterized protein</fullName>
    </submittedName>
</protein>
<sequence>MSISLDEPSSNSG</sequence>
<proteinExistence type="predicted"/>